<evidence type="ECO:0008006" key="5">
    <source>
        <dbReference type="Google" id="ProtNLM"/>
    </source>
</evidence>
<reference evidence="3" key="1">
    <citation type="journal article" date="2021" name="Front. Microbiol.">
        <title>Comprehensive Comparative Genomics and Phenotyping of Methylobacterium Species.</title>
        <authorList>
            <person name="Alessa O."/>
            <person name="Ogura Y."/>
            <person name="Fujitani Y."/>
            <person name="Takami H."/>
            <person name="Hayashi T."/>
            <person name="Sahin N."/>
            <person name="Tani A."/>
        </authorList>
    </citation>
    <scope>NUCLEOTIDE SEQUENCE</scope>
    <source>
        <strain evidence="3">KCTC 52305</strain>
    </source>
</reference>
<evidence type="ECO:0000256" key="1">
    <source>
        <dbReference type="SAM" id="Coils"/>
    </source>
</evidence>
<feature type="compositionally biased region" description="Basic and acidic residues" evidence="2">
    <location>
        <begin position="153"/>
        <end position="176"/>
    </location>
</feature>
<feature type="region of interest" description="Disordered" evidence="2">
    <location>
        <begin position="139"/>
        <end position="185"/>
    </location>
</feature>
<feature type="region of interest" description="Disordered" evidence="2">
    <location>
        <begin position="314"/>
        <end position="340"/>
    </location>
</feature>
<keyword evidence="1" id="KW-0175">Coiled coil</keyword>
<dbReference type="Proteomes" id="UP001055167">
    <property type="component" value="Unassembled WGS sequence"/>
</dbReference>
<proteinExistence type="predicted"/>
<sequence>MNLLRRFAGLPPGKPPAAPSAALPADPSAKSAAGPPAKAAAKPPVNPSAKPSAKSPAGPATRPPAAPGAAGAARAPRRLVPKKSWRGPDVRLRLIDGVALAAGGLLLLKLIALAAEDGPPNQAGTGFARVLAHARGGYEPADPPFTGSVTPKEAPRDAPKEAVREAAKDLPAREAPRAAAPEPVSPAERALLEKLGARRDALQQRNRDLDTREQLIENAERKLEGRINDLKTLEDKGEGTAAKRAEAEAAGLKTIVTMYETMKPKEAARVFDRLNLDVLVPVVLGMNPRKMAEVLAMMQPETAERLTVALAQRARGAAARPAPASPGLPPGELPAIETAR</sequence>
<feature type="region of interest" description="Disordered" evidence="2">
    <location>
        <begin position="1"/>
        <end position="82"/>
    </location>
</feature>
<evidence type="ECO:0000256" key="2">
    <source>
        <dbReference type="SAM" id="MobiDB-lite"/>
    </source>
</evidence>
<feature type="compositionally biased region" description="Pro residues" evidence="2">
    <location>
        <begin position="323"/>
        <end position="332"/>
    </location>
</feature>
<dbReference type="EMBL" id="BPQH01000009">
    <property type="protein sequence ID" value="GJD50387.1"/>
    <property type="molecule type" value="Genomic_DNA"/>
</dbReference>
<accession>A0ABQ4QYX3</accession>
<protein>
    <recommendedName>
        <fullName evidence="5">Magnesium transporter MgtE intracellular domain-containing protein</fullName>
    </recommendedName>
</protein>
<evidence type="ECO:0000313" key="3">
    <source>
        <dbReference type="EMBL" id="GJD50387.1"/>
    </source>
</evidence>
<gene>
    <name evidence="3" type="ORF">OPKNFCMD_3126</name>
</gene>
<feature type="coiled-coil region" evidence="1">
    <location>
        <begin position="192"/>
        <end position="236"/>
    </location>
</feature>
<name>A0ABQ4QYX3_9HYPH</name>
<organism evidence="3 4">
    <name type="scientific">Methylobacterium crusticola</name>
    <dbReference type="NCBI Taxonomy" id="1697972"/>
    <lineage>
        <taxon>Bacteria</taxon>
        <taxon>Pseudomonadati</taxon>
        <taxon>Pseudomonadota</taxon>
        <taxon>Alphaproteobacteria</taxon>
        <taxon>Hyphomicrobiales</taxon>
        <taxon>Methylobacteriaceae</taxon>
        <taxon>Methylobacterium</taxon>
    </lineage>
</organism>
<feature type="compositionally biased region" description="Low complexity" evidence="2">
    <location>
        <begin position="19"/>
        <end position="60"/>
    </location>
</feature>
<keyword evidence="4" id="KW-1185">Reference proteome</keyword>
<evidence type="ECO:0000313" key="4">
    <source>
        <dbReference type="Proteomes" id="UP001055167"/>
    </source>
</evidence>
<comment type="caution">
    <text evidence="3">The sequence shown here is derived from an EMBL/GenBank/DDBJ whole genome shotgun (WGS) entry which is preliminary data.</text>
</comment>
<dbReference type="SUPFAM" id="SSF158791">
    <property type="entry name" value="MgtE N-terminal domain-like"/>
    <property type="match status" value="1"/>
</dbReference>
<reference evidence="3" key="2">
    <citation type="submission" date="2021-08" db="EMBL/GenBank/DDBJ databases">
        <authorList>
            <person name="Tani A."/>
            <person name="Ola A."/>
            <person name="Ogura Y."/>
            <person name="Katsura K."/>
            <person name="Hayashi T."/>
        </authorList>
    </citation>
    <scope>NUCLEOTIDE SEQUENCE</scope>
    <source>
        <strain evidence="3">KCTC 52305</strain>
    </source>
</reference>